<dbReference type="AlphaFoldDB" id="C5MBS2"/>
<dbReference type="GO" id="GO:0004252">
    <property type="term" value="F:serine-type endopeptidase activity"/>
    <property type="evidence" value="ECO:0007669"/>
    <property type="project" value="InterPro"/>
</dbReference>
<dbReference type="InterPro" id="IPR002610">
    <property type="entry name" value="Peptidase_S54_rhomboid-like"/>
</dbReference>
<dbReference type="VEuPathDB" id="FungiDB:CTRG_03514"/>
<dbReference type="eggNOG" id="KOG2289">
    <property type="taxonomic scope" value="Eukaryota"/>
</dbReference>
<dbReference type="OrthoDB" id="2146116at2759"/>
<feature type="compositionally biased region" description="Basic and acidic residues" evidence="11">
    <location>
        <begin position="180"/>
        <end position="196"/>
    </location>
</feature>
<comment type="caution">
    <text evidence="10">Lacks conserved residue(s) required for the propagation of feature annotation.</text>
</comment>
<dbReference type="HOGENOM" id="CLU_022618_0_0_1"/>
<dbReference type="PANTHER" id="PTHR22936:SF69">
    <property type="entry name" value="RHOMBOID-LIKE PROTEIN"/>
    <property type="match status" value="1"/>
</dbReference>
<dbReference type="Gene3D" id="1.20.1540.10">
    <property type="entry name" value="Rhomboid-like"/>
    <property type="match status" value="1"/>
</dbReference>
<organism evidence="13 14">
    <name type="scientific">Candida tropicalis (strain ATCC MYA-3404 / T1)</name>
    <name type="common">Yeast</name>
    <dbReference type="NCBI Taxonomy" id="294747"/>
    <lineage>
        <taxon>Eukaryota</taxon>
        <taxon>Fungi</taxon>
        <taxon>Dikarya</taxon>
        <taxon>Ascomycota</taxon>
        <taxon>Saccharomycotina</taxon>
        <taxon>Pichiomycetes</taxon>
        <taxon>Debaryomycetaceae</taxon>
        <taxon>Candida/Lodderomyces clade</taxon>
        <taxon>Candida</taxon>
    </lineage>
</organism>
<keyword evidence="5 10" id="KW-0812">Transmembrane</keyword>
<feature type="transmembrane region" description="Helical" evidence="10">
    <location>
        <begin position="656"/>
        <end position="674"/>
    </location>
</feature>
<comment type="catalytic activity">
    <reaction evidence="1 10">
        <text>Cleaves type-1 transmembrane domains using a catalytic dyad composed of serine and histidine that are contributed by different transmembrane domains.</text>
        <dbReference type="EC" id="3.4.21.105"/>
    </reaction>
</comment>
<evidence type="ECO:0000256" key="1">
    <source>
        <dbReference type="ARBA" id="ARBA00000156"/>
    </source>
</evidence>
<dbReference type="GO" id="GO:0016020">
    <property type="term" value="C:membrane"/>
    <property type="evidence" value="ECO:0007669"/>
    <property type="project" value="UniProtKB-SubCell"/>
</dbReference>
<dbReference type="EMBL" id="GG692398">
    <property type="protein sequence ID" value="EER33089.1"/>
    <property type="molecule type" value="Genomic_DNA"/>
</dbReference>
<feature type="region of interest" description="Disordered" evidence="11">
    <location>
        <begin position="163"/>
        <end position="196"/>
    </location>
</feature>
<proteinExistence type="inferred from homology"/>
<protein>
    <recommendedName>
        <fullName evidence="10">Rhomboid-type serine protease</fullName>
        <ecNumber evidence="10">3.4.21.105</ecNumber>
    </recommendedName>
</protein>
<evidence type="ECO:0000259" key="12">
    <source>
        <dbReference type="Pfam" id="PF01694"/>
    </source>
</evidence>
<evidence type="ECO:0000256" key="2">
    <source>
        <dbReference type="ARBA" id="ARBA00004141"/>
    </source>
</evidence>
<dbReference type="PANTHER" id="PTHR22936">
    <property type="entry name" value="RHOMBOID-RELATED"/>
    <property type="match status" value="1"/>
</dbReference>
<evidence type="ECO:0000256" key="4">
    <source>
        <dbReference type="ARBA" id="ARBA00022670"/>
    </source>
</evidence>
<evidence type="ECO:0000256" key="3">
    <source>
        <dbReference type="ARBA" id="ARBA00009045"/>
    </source>
</evidence>
<feature type="transmembrane region" description="Helical" evidence="10">
    <location>
        <begin position="397"/>
        <end position="416"/>
    </location>
</feature>
<dbReference type="RefSeq" id="XP_002549217.1">
    <property type="nucleotide sequence ID" value="XM_002549171.1"/>
</dbReference>
<evidence type="ECO:0000256" key="6">
    <source>
        <dbReference type="ARBA" id="ARBA00022801"/>
    </source>
</evidence>
<feature type="transmembrane region" description="Helical" evidence="10">
    <location>
        <begin position="222"/>
        <end position="242"/>
    </location>
</feature>
<accession>C5MBS2</accession>
<keyword evidence="8 10" id="KW-1133">Transmembrane helix</keyword>
<evidence type="ECO:0000256" key="7">
    <source>
        <dbReference type="ARBA" id="ARBA00022825"/>
    </source>
</evidence>
<dbReference type="InterPro" id="IPR022764">
    <property type="entry name" value="Peptidase_S54_rhomboid_dom"/>
</dbReference>
<feature type="compositionally biased region" description="Polar residues" evidence="11">
    <location>
        <begin position="32"/>
        <end position="47"/>
    </location>
</feature>
<feature type="transmembrane region" description="Helical" evidence="10">
    <location>
        <begin position="513"/>
        <end position="533"/>
    </location>
</feature>
<feature type="transmembrane region" description="Helical" evidence="10">
    <location>
        <begin position="333"/>
        <end position="354"/>
    </location>
</feature>
<evidence type="ECO:0000256" key="11">
    <source>
        <dbReference type="SAM" id="MobiDB-lite"/>
    </source>
</evidence>
<feature type="region of interest" description="Disordered" evidence="11">
    <location>
        <begin position="609"/>
        <end position="633"/>
    </location>
</feature>
<feature type="compositionally biased region" description="Polar residues" evidence="11">
    <location>
        <begin position="131"/>
        <end position="145"/>
    </location>
</feature>
<comment type="function">
    <text evidence="10">Serine protease involved in intramembrane proteolysis.</text>
</comment>
<keyword evidence="6 10" id="KW-0378">Hydrolase</keyword>
<dbReference type="InterPro" id="IPR035952">
    <property type="entry name" value="Rhomboid-like_sf"/>
</dbReference>
<evidence type="ECO:0000313" key="13">
    <source>
        <dbReference type="EMBL" id="EER33089.1"/>
    </source>
</evidence>
<feature type="transmembrane region" description="Helical" evidence="10">
    <location>
        <begin position="454"/>
        <end position="471"/>
    </location>
</feature>
<keyword evidence="4 10" id="KW-0645">Protease</keyword>
<comment type="subcellular location">
    <subcellularLocation>
        <location evidence="2 10">Membrane</location>
        <topology evidence="2 10">Multi-pass membrane protein</topology>
    </subcellularLocation>
</comment>
<reference evidence="13 14" key="1">
    <citation type="journal article" date="2009" name="Nature">
        <title>Evolution of pathogenicity and sexual reproduction in eight Candida genomes.</title>
        <authorList>
            <person name="Butler G."/>
            <person name="Rasmussen M.D."/>
            <person name="Lin M.F."/>
            <person name="Santos M.A."/>
            <person name="Sakthikumar S."/>
            <person name="Munro C.A."/>
            <person name="Rheinbay E."/>
            <person name="Grabherr M."/>
            <person name="Forche A."/>
            <person name="Reedy J.L."/>
            <person name="Agrafioti I."/>
            <person name="Arnaud M.B."/>
            <person name="Bates S."/>
            <person name="Brown A.J."/>
            <person name="Brunke S."/>
            <person name="Costanzo M.C."/>
            <person name="Fitzpatrick D.A."/>
            <person name="de Groot P.W."/>
            <person name="Harris D."/>
            <person name="Hoyer L.L."/>
            <person name="Hube B."/>
            <person name="Klis F.M."/>
            <person name="Kodira C."/>
            <person name="Lennard N."/>
            <person name="Logue M.E."/>
            <person name="Martin R."/>
            <person name="Neiman A.M."/>
            <person name="Nikolaou E."/>
            <person name="Quail M.A."/>
            <person name="Quinn J."/>
            <person name="Santos M.C."/>
            <person name="Schmitzberger F.F."/>
            <person name="Sherlock G."/>
            <person name="Shah P."/>
            <person name="Silverstein K.A."/>
            <person name="Skrzypek M.S."/>
            <person name="Soll D."/>
            <person name="Staggs R."/>
            <person name="Stansfield I."/>
            <person name="Stumpf M.P."/>
            <person name="Sudbery P.E."/>
            <person name="Srikantha T."/>
            <person name="Zeng Q."/>
            <person name="Berman J."/>
            <person name="Berriman M."/>
            <person name="Heitman J."/>
            <person name="Gow N.A."/>
            <person name="Lorenz M.C."/>
            <person name="Birren B.W."/>
            <person name="Kellis M."/>
            <person name="Cuomo C.A."/>
        </authorList>
    </citation>
    <scope>NUCLEOTIDE SEQUENCE [LARGE SCALE GENOMIC DNA]</scope>
    <source>
        <strain evidence="14">ATCC MYA-3404 / T1</strain>
    </source>
</reference>
<feature type="transmembrane region" description="Helical" evidence="10">
    <location>
        <begin position="428"/>
        <end position="448"/>
    </location>
</feature>
<keyword evidence="7 10" id="KW-0720">Serine protease</keyword>
<feature type="compositionally biased region" description="Low complexity" evidence="11">
    <location>
        <begin position="609"/>
        <end position="629"/>
    </location>
</feature>
<feature type="compositionally biased region" description="Polar residues" evidence="11">
    <location>
        <begin position="81"/>
        <end position="104"/>
    </location>
</feature>
<feature type="region of interest" description="Disordered" evidence="11">
    <location>
        <begin position="121"/>
        <end position="145"/>
    </location>
</feature>
<feature type="region of interest" description="Disordered" evidence="11">
    <location>
        <begin position="1"/>
        <end position="106"/>
    </location>
</feature>
<evidence type="ECO:0000256" key="10">
    <source>
        <dbReference type="RuleBase" id="RU362115"/>
    </source>
</evidence>
<dbReference type="Proteomes" id="UP000002037">
    <property type="component" value="Unassembled WGS sequence"/>
</dbReference>
<sequence length="680" mass="76620">MYSNTPYSQNNRNGSSSSEEEFDNFNFRDLNESSPLTKSSRKNNQNHSSSSLPTLPPKPLHMQPEYLQQEREKQQRQKQQYSRSAANKSNNQQYPYSSDQQNNLKKMPSTHVTEYELTNFATRDLPPIPPESNSRNYNSHNDNRGSTMTFASNPFTDMNYISRNYDNVDLPPSPPSSDPFKTEEMPSDDDFHSDDLKNKMKKNEKNRIRTLRRKPRFHYTRLPYFTIVISVIQIIVFIVELAKMSQLTGSAFQTKPYFNPMLGPSTYLLIYMGARYVPCMHQIKGITDDTSIMFPCANSTTESTFVCPLNELCGLSGIPQDGDAWLPNQWYRIFIPIFLHAGFLHIIFNLLLQVTMGASIERNIGILKYAIIYIVSGIGGFLLGANFTPQGIASTGASGALFGIVATNIILFIYTGRKNTNMYGTKHYALFICIMIAEIVITFVLGLLPGLDNFSHLGGFAMGILTSILLLKDPFWVFKDGIITYPKNPSTWQQFKNNWNPLFAIEDKIKNRFIIWCHVRIAALSLIIVYYALLCKNFFNANLNQGNRCSWCRYFNCIPVKGWCDIGNVSVTTQTTSNTDSASATPTPSQTTVSTNIYSTAIYTTTLPTSVENSGSSSSSSNSNSQSEGTNGGLKRRFAESFSINAKRDVDVSSQYGIGSGLYLVLFFFTISFLKKKKII</sequence>
<dbReference type="GO" id="GO:0006508">
    <property type="term" value="P:proteolysis"/>
    <property type="evidence" value="ECO:0007669"/>
    <property type="project" value="UniProtKB-KW"/>
</dbReference>
<dbReference type="SUPFAM" id="SSF144091">
    <property type="entry name" value="Rhomboid-like"/>
    <property type="match status" value="1"/>
</dbReference>
<dbReference type="Pfam" id="PF01694">
    <property type="entry name" value="Rhomboid"/>
    <property type="match status" value="1"/>
</dbReference>
<keyword evidence="14" id="KW-1185">Reference proteome</keyword>
<evidence type="ECO:0000256" key="8">
    <source>
        <dbReference type="ARBA" id="ARBA00022989"/>
    </source>
</evidence>
<dbReference type="STRING" id="294747.C5MBS2"/>
<feature type="domain" description="Peptidase S54 rhomboid" evidence="12">
    <location>
        <begin position="328"/>
        <end position="472"/>
    </location>
</feature>
<dbReference type="KEGG" id="ctp:CTRG_03514"/>
<feature type="transmembrane region" description="Helical" evidence="10">
    <location>
        <begin position="366"/>
        <end position="385"/>
    </location>
</feature>
<feature type="compositionally biased region" description="Polar residues" evidence="11">
    <location>
        <begin position="1"/>
        <end position="14"/>
    </location>
</feature>
<dbReference type="GeneID" id="8298041"/>
<gene>
    <name evidence="13" type="ORF">CTRG_03514</name>
</gene>
<evidence type="ECO:0000313" key="14">
    <source>
        <dbReference type="Proteomes" id="UP000002037"/>
    </source>
</evidence>
<name>C5MBS2_CANTT</name>
<dbReference type="EC" id="3.4.21.105" evidence="10"/>
<keyword evidence="9 10" id="KW-0472">Membrane</keyword>
<comment type="similarity">
    <text evidence="3 10">Belongs to the peptidase S54 family.</text>
</comment>
<evidence type="ECO:0000256" key="9">
    <source>
        <dbReference type="ARBA" id="ARBA00023136"/>
    </source>
</evidence>
<evidence type="ECO:0000256" key="5">
    <source>
        <dbReference type="ARBA" id="ARBA00022692"/>
    </source>
</evidence>